<evidence type="ECO:0000313" key="7">
    <source>
        <dbReference type="EMBL" id="MCQ9209072.1"/>
    </source>
</evidence>
<feature type="binding site" evidence="5">
    <location>
        <position position="54"/>
    </location>
    <ligand>
        <name>Zn(2+)</name>
        <dbReference type="ChEBI" id="CHEBI:29105"/>
    </ligand>
</feature>
<comment type="caution">
    <text evidence="7">The sequence shown here is derived from an EMBL/GenBank/DDBJ whole genome shotgun (WGS) entry which is preliminary data.</text>
</comment>
<keyword evidence="5" id="KW-0479">Metal-binding</keyword>
<dbReference type="PRINTS" id="PR01070">
    <property type="entry name" value="ACCCTRFRASEB"/>
</dbReference>
<evidence type="ECO:0000256" key="5">
    <source>
        <dbReference type="HAMAP-Rule" id="MF_01395"/>
    </source>
</evidence>
<dbReference type="EC" id="2.1.3.15" evidence="5"/>
<organism evidence="7 8">
    <name type="scientific">Granulicatella seriolae</name>
    <dbReference type="NCBI Taxonomy" id="2967226"/>
    <lineage>
        <taxon>Bacteria</taxon>
        <taxon>Bacillati</taxon>
        <taxon>Bacillota</taxon>
        <taxon>Bacilli</taxon>
        <taxon>Lactobacillales</taxon>
        <taxon>Carnobacteriaceae</taxon>
        <taxon>Granulicatella</taxon>
    </lineage>
</organism>
<feature type="binding site" evidence="5">
    <location>
        <position position="57"/>
    </location>
    <ligand>
        <name>Zn(2+)</name>
        <dbReference type="ChEBI" id="CHEBI:29105"/>
    </ligand>
</feature>
<dbReference type="GO" id="GO:0003989">
    <property type="term" value="F:acetyl-CoA carboxylase activity"/>
    <property type="evidence" value="ECO:0007669"/>
    <property type="project" value="UniProtKB-EC"/>
</dbReference>
<reference evidence="7" key="2">
    <citation type="journal article" date="2023" name="Curr. Microbiol.">
        <title>Granulicatella seriolae sp. nov., a Novel Facultative Anaerobe Isolated from Yellowtail Marine Fish.</title>
        <authorList>
            <person name="Lee M."/>
            <person name="Choi Y.J."/>
            <person name="Farooq A."/>
            <person name="Jeong J.B."/>
            <person name="Jung M.Y."/>
        </authorList>
    </citation>
    <scope>NUCLEOTIDE SEQUENCE</scope>
    <source>
        <strain evidence="7">S8</strain>
    </source>
</reference>
<comment type="caution">
    <text evidence="5">Lacks conserved residue(s) required for the propagation of feature annotation.</text>
</comment>
<protein>
    <recommendedName>
        <fullName evidence="5">Acetyl-coenzyme A carboxylase carboxyl transferase subunit beta</fullName>
        <shortName evidence="5">ACCase subunit beta</shortName>
        <shortName evidence="5">Acetyl-CoA carboxylase carboxyltransferase subunit beta</shortName>
        <ecNumber evidence="5">2.1.3.15</ecNumber>
    </recommendedName>
</protein>
<reference evidence="7" key="1">
    <citation type="submission" date="2022-07" db="EMBL/GenBank/DDBJ databases">
        <authorList>
            <person name="Jung M.-Y."/>
            <person name="Lee M."/>
        </authorList>
    </citation>
    <scope>NUCLEOTIDE SEQUENCE</scope>
    <source>
        <strain evidence="7">S8</strain>
    </source>
</reference>
<keyword evidence="5" id="KW-0275">Fatty acid biosynthesis</keyword>
<dbReference type="EMBL" id="JANHNZ010000001">
    <property type="protein sequence ID" value="MCQ9209072.1"/>
    <property type="molecule type" value="Genomic_DNA"/>
</dbReference>
<dbReference type="Pfam" id="PF01039">
    <property type="entry name" value="Carboxyl_trans"/>
    <property type="match status" value="1"/>
</dbReference>
<dbReference type="RefSeq" id="WP_256944185.1">
    <property type="nucleotide sequence ID" value="NZ_JANHNZ010000001.1"/>
</dbReference>
<evidence type="ECO:0000259" key="6">
    <source>
        <dbReference type="PROSITE" id="PS50980"/>
    </source>
</evidence>
<keyword evidence="5" id="KW-0547">Nucleotide-binding</keyword>
<comment type="catalytic activity">
    <reaction evidence="5">
        <text>N(6)-carboxybiotinyl-L-lysyl-[protein] + acetyl-CoA = N(6)-biotinyl-L-lysyl-[protein] + malonyl-CoA</text>
        <dbReference type="Rhea" id="RHEA:54728"/>
        <dbReference type="Rhea" id="RHEA-COMP:10505"/>
        <dbReference type="Rhea" id="RHEA-COMP:10506"/>
        <dbReference type="ChEBI" id="CHEBI:57288"/>
        <dbReference type="ChEBI" id="CHEBI:57384"/>
        <dbReference type="ChEBI" id="CHEBI:83144"/>
        <dbReference type="ChEBI" id="CHEBI:83145"/>
        <dbReference type="EC" id="2.1.3.15"/>
    </reaction>
</comment>
<dbReference type="InterPro" id="IPR000438">
    <property type="entry name" value="Acetyl_CoA_COase_Trfase_b_su"/>
</dbReference>
<keyword evidence="4 5" id="KW-0443">Lipid metabolism</keyword>
<comment type="subcellular location">
    <subcellularLocation>
        <location evidence="5">Cytoplasm</location>
    </subcellularLocation>
</comment>
<evidence type="ECO:0000256" key="4">
    <source>
        <dbReference type="ARBA" id="ARBA00023098"/>
    </source>
</evidence>
<dbReference type="PROSITE" id="PS50980">
    <property type="entry name" value="COA_CT_NTER"/>
    <property type="match status" value="1"/>
</dbReference>
<comment type="function">
    <text evidence="5">Component of the acetyl coenzyme A carboxylase (ACC) complex. Biotin carboxylase (BC) catalyzes the carboxylation of biotin on its carrier protein (BCCP) and then the CO(2) group is transferred by the transcarboxylase to acetyl-CoA to form malonyl-CoA.</text>
</comment>
<dbReference type="InterPro" id="IPR034733">
    <property type="entry name" value="AcCoA_carboxyl_beta"/>
</dbReference>
<keyword evidence="5" id="KW-0963">Cytoplasm</keyword>
<keyword evidence="5" id="KW-0067">ATP-binding</keyword>
<comment type="subunit">
    <text evidence="5">Acetyl-CoA carboxylase is a heterohexamer composed of biotin carboxyl carrier protein (AccB), biotin carboxylase (AccC) and two subunits each of ACCase subunit alpha (AccA) and ACCase subunit beta (AccD).</text>
</comment>
<dbReference type="InterPro" id="IPR029045">
    <property type="entry name" value="ClpP/crotonase-like_dom_sf"/>
</dbReference>
<sequence>MKLFKKRAYIPIQEQNKNQDNHNAKPLVPDGKWIKCPSCLKTIYQDDLGRLKLCPNCGHHFRLNANDRLELIMDTYTELFTNLPLKFPQDFPGYADKLDMSKRRTGLDEAVKVVDGMIQGNRVIVAVMDSSFMMGSMGQIVGEKITRAVEFALDEQLPLIIFTASGGARMQEGIYSLMQMAKISAALEQYSKAGLFYLTVLTDPTTGGVTASFAMLGDVILAEPNALVGFAGKRVIEQTINQQLPDDFQSAESVLKQGFIDKIVNRSVLKQTIENLLLMHHSYSKGGDGV</sequence>
<accession>A0ABT1WL56</accession>
<gene>
    <name evidence="5 7" type="primary">accD</name>
    <name evidence="7" type="ORF">NPA36_00630</name>
</gene>
<keyword evidence="5" id="KW-0862">Zinc</keyword>
<evidence type="ECO:0000256" key="3">
    <source>
        <dbReference type="ARBA" id="ARBA00022771"/>
    </source>
</evidence>
<dbReference type="NCBIfam" id="TIGR00515">
    <property type="entry name" value="accD"/>
    <property type="match status" value="1"/>
</dbReference>
<evidence type="ECO:0000256" key="2">
    <source>
        <dbReference type="ARBA" id="ARBA00022679"/>
    </source>
</evidence>
<keyword evidence="7" id="KW-0436">Ligase</keyword>
<proteinExistence type="inferred from homology"/>
<feature type="binding site" evidence="5">
    <location>
        <position position="36"/>
    </location>
    <ligand>
        <name>Zn(2+)</name>
        <dbReference type="ChEBI" id="CHEBI:29105"/>
    </ligand>
</feature>
<dbReference type="Proteomes" id="UP001059480">
    <property type="component" value="Unassembled WGS sequence"/>
</dbReference>
<keyword evidence="3 5" id="KW-0863">Zinc-finger</keyword>
<name>A0ABT1WL56_9LACT</name>
<keyword evidence="8" id="KW-1185">Reference proteome</keyword>
<evidence type="ECO:0000313" key="8">
    <source>
        <dbReference type="Proteomes" id="UP001059480"/>
    </source>
</evidence>
<reference evidence="7" key="3">
    <citation type="journal article" date="2023" name="Microbiol. Resour. Announc.">
        <title>Draft Genome Sequence of Granulicatella sp. Strain S8, Isolated from a Marine Fish, Seriola quinqueradiata.</title>
        <authorList>
            <person name="Lee M."/>
            <person name="Farooq A."/>
            <person name="Jeong J.B."/>
            <person name="Jung M.Y."/>
        </authorList>
    </citation>
    <scope>NUCLEOTIDE SEQUENCE</scope>
    <source>
        <strain evidence="7">S8</strain>
    </source>
</reference>
<evidence type="ECO:0000256" key="1">
    <source>
        <dbReference type="ARBA" id="ARBA00022516"/>
    </source>
</evidence>
<dbReference type="HAMAP" id="MF_01395">
    <property type="entry name" value="AcetylCoA_CT_beta"/>
    <property type="match status" value="1"/>
</dbReference>
<feature type="binding site" evidence="5">
    <location>
        <position position="39"/>
    </location>
    <ligand>
        <name>Zn(2+)</name>
        <dbReference type="ChEBI" id="CHEBI:29105"/>
    </ligand>
</feature>
<keyword evidence="1 5" id="KW-0444">Lipid biosynthesis</keyword>
<comment type="cofactor">
    <cofactor evidence="5">
        <name>Zn(2+)</name>
        <dbReference type="ChEBI" id="CHEBI:29105"/>
    </cofactor>
    <text evidence="5">Binds 1 zinc ion per subunit.</text>
</comment>
<comment type="pathway">
    <text evidence="5">Lipid metabolism; malonyl-CoA biosynthesis; malonyl-CoA from acetyl-CoA: step 1/1.</text>
</comment>
<dbReference type="InterPro" id="IPR011762">
    <property type="entry name" value="COA_CT_N"/>
</dbReference>
<dbReference type="SUPFAM" id="SSF52096">
    <property type="entry name" value="ClpP/crotonase"/>
    <property type="match status" value="1"/>
</dbReference>
<keyword evidence="2 5" id="KW-0808">Transferase</keyword>
<dbReference type="Gene3D" id="3.90.226.10">
    <property type="entry name" value="2-enoyl-CoA Hydratase, Chain A, domain 1"/>
    <property type="match status" value="1"/>
</dbReference>
<dbReference type="PANTHER" id="PTHR42995">
    <property type="entry name" value="ACETYL-COENZYME A CARBOXYLASE CARBOXYL TRANSFERASE SUBUNIT BETA, CHLOROPLASTIC"/>
    <property type="match status" value="1"/>
</dbReference>
<keyword evidence="5" id="KW-0276">Fatty acid metabolism</keyword>
<dbReference type="PANTHER" id="PTHR42995:SF5">
    <property type="entry name" value="ACETYL-COENZYME A CARBOXYLASE CARBOXYL TRANSFERASE SUBUNIT BETA, CHLOROPLASTIC"/>
    <property type="match status" value="1"/>
</dbReference>
<comment type="similarity">
    <text evidence="5">Belongs to the AccD/PCCB family.</text>
</comment>
<feature type="domain" description="CoA carboxyltransferase N-terminal" evidence="6">
    <location>
        <begin position="32"/>
        <end position="290"/>
    </location>
</feature>